<dbReference type="Proteomes" id="UP001250932">
    <property type="component" value="Unassembled WGS sequence"/>
</dbReference>
<evidence type="ECO:0000256" key="1">
    <source>
        <dbReference type="SAM" id="SignalP"/>
    </source>
</evidence>
<dbReference type="EMBL" id="JAQOUE010000001">
    <property type="protein sequence ID" value="MDT7040946.1"/>
    <property type="molecule type" value="Genomic_DNA"/>
</dbReference>
<evidence type="ECO:0000313" key="4">
    <source>
        <dbReference type="Proteomes" id="UP001250932"/>
    </source>
</evidence>
<name>A0ABU3K3I7_9BACT</name>
<keyword evidence="4" id="KW-1185">Reference proteome</keyword>
<evidence type="ECO:0000313" key="3">
    <source>
        <dbReference type="EMBL" id="MDT7040946.1"/>
    </source>
</evidence>
<dbReference type="RefSeq" id="WP_313831305.1">
    <property type="nucleotide sequence ID" value="NZ_JAQOUE010000001.1"/>
</dbReference>
<reference evidence="3 4" key="1">
    <citation type="journal article" date="2023" name="ISME J.">
        <title>Cultivation and genomic characterization of novel and ubiquitous marine nitrite-oxidizing bacteria from the Nitrospirales.</title>
        <authorList>
            <person name="Mueller A.J."/>
            <person name="Daebeler A."/>
            <person name="Herbold C.W."/>
            <person name="Kirkegaard R.H."/>
            <person name="Daims H."/>
        </authorList>
    </citation>
    <scope>NUCLEOTIDE SEQUENCE [LARGE SCALE GENOMIC DNA]</scope>
    <source>
        <strain evidence="3 4">EB</strain>
    </source>
</reference>
<dbReference type="NCBIfam" id="TIGR02595">
    <property type="entry name" value="PEP_CTERM"/>
    <property type="match status" value="1"/>
</dbReference>
<proteinExistence type="predicted"/>
<gene>
    <name evidence="3" type="ORF">PPG34_01205</name>
</gene>
<organism evidence="3 4">
    <name type="scientific">Candidatus Nitronereus thalassa</name>
    <dbReference type="NCBI Taxonomy" id="3020898"/>
    <lineage>
        <taxon>Bacteria</taxon>
        <taxon>Pseudomonadati</taxon>
        <taxon>Nitrospirota</taxon>
        <taxon>Nitrospiria</taxon>
        <taxon>Nitrospirales</taxon>
        <taxon>Nitrospiraceae</taxon>
        <taxon>Candidatus Nitronereus</taxon>
    </lineage>
</organism>
<sequence>MKTLLRTGMSMLALAGMLMVTAPSYALPVDVTVSAGDAEIDPLVNGGAAGTLTLTMLGLPTVATSDATVTVTVFGDFNSSAEWIDLSVDGISGGRWLNNNDGDDSIVGPTGDVGNQYGSNLVGTAIISTALLNPELADGTLEFLFTYSNNVHNLLAGDFASVRIQYDTVDVAPVPEPSTLLLLGTGLAGVVAWRKKQVQA</sequence>
<accession>A0ABU3K3I7</accession>
<protein>
    <submittedName>
        <fullName evidence="3">PEP-CTERM sorting domain-containing protein</fullName>
    </submittedName>
</protein>
<comment type="caution">
    <text evidence="3">The sequence shown here is derived from an EMBL/GenBank/DDBJ whole genome shotgun (WGS) entry which is preliminary data.</text>
</comment>
<dbReference type="InterPro" id="IPR013424">
    <property type="entry name" value="Ice-binding_C"/>
</dbReference>
<evidence type="ECO:0000259" key="2">
    <source>
        <dbReference type="Pfam" id="PF07589"/>
    </source>
</evidence>
<feature type="signal peptide" evidence="1">
    <location>
        <begin position="1"/>
        <end position="26"/>
    </location>
</feature>
<feature type="domain" description="Ice-binding protein C-terminal" evidence="2">
    <location>
        <begin position="173"/>
        <end position="196"/>
    </location>
</feature>
<feature type="chain" id="PRO_5045646776" evidence="1">
    <location>
        <begin position="27"/>
        <end position="200"/>
    </location>
</feature>
<dbReference type="Pfam" id="PF07589">
    <property type="entry name" value="PEP-CTERM"/>
    <property type="match status" value="1"/>
</dbReference>
<keyword evidence="1" id="KW-0732">Signal</keyword>